<dbReference type="PROSITE" id="PS00086">
    <property type="entry name" value="CYTOCHROME_P450"/>
    <property type="match status" value="1"/>
</dbReference>
<evidence type="ECO:0000313" key="9">
    <source>
        <dbReference type="EMBL" id="KAF4504475.1"/>
    </source>
</evidence>
<evidence type="ECO:0000256" key="5">
    <source>
        <dbReference type="ARBA" id="ARBA00023004"/>
    </source>
</evidence>
<dbReference type="GO" id="GO:0004497">
    <property type="term" value="F:monooxygenase activity"/>
    <property type="evidence" value="ECO:0007669"/>
    <property type="project" value="UniProtKB-KW"/>
</dbReference>
<reference evidence="9 10" key="1">
    <citation type="journal article" date="2020" name="Genome Biol. Evol.">
        <title>A new high-quality draft genome assembly of the Chinese cordyceps Ophiocordyceps sinensis.</title>
        <authorList>
            <person name="Shu R."/>
            <person name="Zhang J."/>
            <person name="Meng Q."/>
            <person name="Zhang H."/>
            <person name="Zhou G."/>
            <person name="Li M."/>
            <person name="Wu P."/>
            <person name="Zhao Y."/>
            <person name="Chen C."/>
            <person name="Qin Q."/>
        </authorList>
    </citation>
    <scope>NUCLEOTIDE SEQUENCE [LARGE SCALE GENOMIC DNA]</scope>
    <source>
        <strain evidence="9 10">IOZ07</strain>
    </source>
</reference>
<proteinExistence type="inferred from homology"/>
<dbReference type="OrthoDB" id="1470350at2759"/>
<dbReference type="InterPro" id="IPR017972">
    <property type="entry name" value="Cyt_P450_CS"/>
</dbReference>
<accession>A0A8H4PN53</accession>
<dbReference type="GO" id="GO:0005506">
    <property type="term" value="F:iron ion binding"/>
    <property type="evidence" value="ECO:0007669"/>
    <property type="project" value="InterPro"/>
</dbReference>
<keyword evidence="4 7" id="KW-0479">Metal-binding</keyword>
<dbReference type="SUPFAM" id="SSF48264">
    <property type="entry name" value="Cytochrome P450"/>
    <property type="match status" value="1"/>
</dbReference>
<keyword evidence="3 7" id="KW-0349">Heme</keyword>
<dbReference type="AlphaFoldDB" id="A0A8H4PN53"/>
<dbReference type="InterPro" id="IPR002403">
    <property type="entry name" value="Cyt_P450_E_grp-IV"/>
</dbReference>
<evidence type="ECO:0008006" key="11">
    <source>
        <dbReference type="Google" id="ProtNLM"/>
    </source>
</evidence>
<comment type="cofactor">
    <cofactor evidence="1 7">
        <name>heme</name>
        <dbReference type="ChEBI" id="CHEBI:30413"/>
    </cofactor>
</comment>
<dbReference type="PRINTS" id="PR00465">
    <property type="entry name" value="EP450IV"/>
</dbReference>
<evidence type="ECO:0000256" key="3">
    <source>
        <dbReference type="ARBA" id="ARBA00022617"/>
    </source>
</evidence>
<dbReference type="GO" id="GO:0020037">
    <property type="term" value="F:heme binding"/>
    <property type="evidence" value="ECO:0007669"/>
    <property type="project" value="InterPro"/>
</dbReference>
<protein>
    <recommendedName>
        <fullName evidence="11">Cytochrome P450 family protein</fullName>
    </recommendedName>
</protein>
<feature type="binding site" description="axial binding residue" evidence="7">
    <location>
        <position position="442"/>
    </location>
    <ligand>
        <name>heme</name>
        <dbReference type="ChEBI" id="CHEBI:30413"/>
    </ligand>
    <ligandPart>
        <name>Fe</name>
        <dbReference type="ChEBI" id="CHEBI:18248"/>
    </ligandPart>
</feature>
<organism evidence="9 10">
    <name type="scientific">Ophiocordyceps sinensis</name>
    <dbReference type="NCBI Taxonomy" id="72228"/>
    <lineage>
        <taxon>Eukaryota</taxon>
        <taxon>Fungi</taxon>
        <taxon>Dikarya</taxon>
        <taxon>Ascomycota</taxon>
        <taxon>Pezizomycotina</taxon>
        <taxon>Sordariomycetes</taxon>
        <taxon>Hypocreomycetidae</taxon>
        <taxon>Hypocreales</taxon>
        <taxon>Ophiocordycipitaceae</taxon>
        <taxon>Ophiocordyceps</taxon>
    </lineage>
</organism>
<dbReference type="Proteomes" id="UP000557566">
    <property type="component" value="Unassembled WGS sequence"/>
</dbReference>
<dbReference type="PRINTS" id="PR00385">
    <property type="entry name" value="P450"/>
</dbReference>
<evidence type="ECO:0000256" key="4">
    <source>
        <dbReference type="ARBA" id="ARBA00022723"/>
    </source>
</evidence>
<dbReference type="InterPro" id="IPR001128">
    <property type="entry name" value="Cyt_P450"/>
</dbReference>
<comment type="similarity">
    <text evidence="2 8">Belongs to the cytochrome P450 family.</text>
</comment>
<evidence type="ECO:0000256" key="7">
    <source>
        <dbReference type="PIRSR" id="PIRSR602403-1"/>
    </source>
</evidence>
<dbReference type="Pfam" id="PF00067">
    <property type="entry name" value="p450"/>
    <property type="match status" value="1"/>
</dbReference>
<dbReference type="PANTHER" id="PTHR24305">
    <property type="entry name" value="CYTOCHROME P450"/>
    <property type="match status" value="1"/>
</dbReference>
<keyword evidence="10" id="KW-1185">Reference proteome</keyword>
<evidence type="ECO:0000256" key="1">
    <source>
        <dbReference type="ARBA" id="ARBA00001971"/>
    </source>
</evidence>
<dbReference type="GO" id="GO:0016705">
    <property type="term" value="F:oxidoreductase activity, acting on paired donors, with incorporation or reduction of molecular oxygen"/>
    <property type="evidence" value="ECO:0007669"/>
    <property type="project" value="InterPro"/>
</dbReference>
<name>A0A8H4PN53_9HYPO</name>
<dbReference type="InterPro" id="IPR036396">
    <property type="entry name" value="Cyt_P450_sf"/>
</dbReference>
<evidence type="ECO:0000256" key="6">
    <source>
        <dbReference type="ARBA" id="ARBA00023033"/>
    </source>
</evidence>
<gene>
    <name evidence="9" type="ORF">G6O67_007925</name>
</gene>
<keyword evidence="5 7" id="KW-0408">Iron</keyword>
<dbReference type="InterPro" id="IPR050121">
    <property type="entry name" value="Cytochrome_P450_monoxygenase"/>
</dbReference>
<dbReference type="Gene3D" id="1.10.630.10">
    <property type="entry name" value="Cytochrome P450"/>
    <property type="match status" value="1"/>
</dbReference>
<keyword evidence="8" id="KW-0560">Oxidoreductase</keyword>
<evidence type="ECO:0000256" key="2">
    <source>
        <dbReference type="ARBA" id="ARBA00010617"/>
    </source>
</evidence>
<keyword evidence="6 8" id="KW-0503">Monooxygenase</keyword>
<dbReference type="EMBL" id="JAAVMX010000009">
    <property type="protein sequence ID" value="KAF4504475.1"/>
    <property type="molecule type" value="Genomic_DNA"/>
</dbReference>
<dbReference type="CDD" id="cd11070">
    <property type="entry name" value="CYP56-like"/>
    <property type="match status" value="1"/>
</dbReference>
<comment type="caution">
    <text evidence="9">The sequence shown here is derived from an EMBL/GenBank/DDBJ whole genome shotgun (WGS) entry which is preliminary data.</text>
</comment>
<dbReference type="PANTHER" id="PTHR24305:SF223">
    <property type="entry name" value="CYTOCHROME P450-DIT2"/>
    <property type="match status" value="1"/>
</dbReference>
<evidence type="ECO:0000313" key="10">
    <source>
        <dbReference type="Proteomes" id="UP000557566"/>
    </source>
</evidence>
<evidence type="ECO:0000256" key="8">
    <source>
        <dbReference type="RuleBase" id="RU000461"/>
    </source>
</evidence>
<sequence length="495" mass="56365">MDSVLLALGEALLLGLGLASIVYYVHLVPPKEPRGIPVIPFWVALIPLFKDVDQQDMFDKYIDKPLRTHGAVKMFFASKWNVLVHQPAYLNQVFKHENQYQKTGNHKKIPGSVLASFLGDNIISSHGETWRKYRQVIQPGLQRRFELDALFANARRLRDLFLESQAQRPQGGIPIQDSIQRCTIANFAQVNFGVDFGTLESSQAYLHQLQYGIKREIFKPIFMNFPFLDRLGFPSRERARRLARHFTDQLILALERAGKDAAGSKTNDLPSSLLAARDSGTWTEQQFRDNVTVLFVAGQENPQLAIISTIYLLAKHPAIQHQLHDEIVSQGDDVPSEDTLQSMPWLEAVVLESLRLFPPIGQLINRRAAEPLMLGDGIMIPQGAWVGYNCYSTNRDPAAWGADADQFRPQRWGRSIPDIRKEYRRRRARAEFVSFHGGRRACLGERFAVLQIKATLFTLAKELRWRPDPTWPDRMTPAGPLCPRNLRLVVEARRA</sequence>